<dbReference type="Pfam" id="PF00225">
    <property type="entry name" value="Kinesin"/>
    <property type="match status" value="1"/>
</dbReference>
<dbReference type="GO" id="GO:0005874">
    <property type="term" value="C:microtubule"/>
    <property type="evidence" value="ECO:0007669"/>
    <property type="project" value="UniProtKB-KW"/>
</dbReference>
<keyword evidence="3" id="KW-0547">Nucleotide-binding</keyword>
<evidence type="ECO:0000259" key="10">
    <source>
        <dbReference type="PROSITE" id="PS50067"/>
    </source>
</evidence>
<dbReference type="SUPFAM" id="SSF52540">
    <property type="entry name" value="P-loop containing nucleoside triphosphate hydrolases"/>
    <property type="match status" value="1"/>
</dbReference>
<keyword evidence="2" id="KW-0493">Microtubule</keyword>
<evidence type="ECO:0000256" key="3">
    <source>
        <dbReference type="ARBA" id="ARBA00022741"/>
    </source>
</evidence>
<evidence type="ECO:0000256" key="7">
    <source>
        <dbReference type="ARBA" id="ARBA00023212"/>
    </source>
</evidence>
<sequence>MGIRLKEGGKINRSLLALNNVFASLERDSKYINYRESKLTHLLKDPLTNSSHTVIIANVNPSLRQYEETRNIIIHVSRLMKASWKTPTAKTHAATIVKQTHKEQQGHHVSQPAAAKQKKPTPVPASVPSESKSTVENETTVKADEPVFPAEAFDSFKMDIRKNIASLCQSNESLLSRKYQIRDSLVSMFEKQAKLRHV</sequence>
<dbReference type="OrthoDB" id="2789670at2759"/>
<reference evidence="11 12" key="2">
    <citation type="submission" date="2018-11" db="EMBL/GenBank/DDBJ databases">
        <authorList>
            <consortium name="Pathogen Informatics"/>
        </authorList>
    </citation>
    <scope>NUCLEOTIDE SEQUENCE [LARGE SCALE GENOMIC DNA]</scope>
</reference>
<keyword evidence="12" id="KW-1185">Reference proteome</keyword>
<evidence type="ECO:0000256" key="9">
    <source>
        <dbReference type="SAM" id="MobiDB-lite"/>
    </source>
</evidence>
<evidence type="ECO:0000256" key="4">
    <source>
        <dbReference type="ARBA" id="ARBA00022840"/>
    </source>
</evidence>
<evidence type="ECO:0000313" key="13">
    <source>
        <dbReference type="WBParaSite" id="SBAD_0001049901-mRNA-1"/>
    </source>
</evidence>
<dbReference type="PANTHER" id="PTHR47968">
    <property type="entry name" value="CENTROMERE PROTEIN E"/>
    <property type="match status" value="1"/>
</dbReference>
<proteinExistence type="inferred from homology"/>
<comment type="caution">
    <text evidence="8">Lacks conserved residue(s) required for the propagation of feature annotation.</text>
</comment>
<evidence type="ECO:0000256" key="1">
    <source>
        <dbReference type="ARBA" id="ARBA00004245"/>
    </source>
</evidence>
<feature type="domain" description="Kinesin motor" evidence="10">
    <location>
        <begin position="1"/>
        <end position="82"/>
    </location>
</feature>
<dbReference type="GO" id="GO:0003777">
    <property type="term" value="F:microtubule motor activity"/>
    <property type="evidence" value="ECO:0007669"/>
    <property type="project" value="InterPro"/>
</dbReference>
<organism evidence="13">
    <name type="scientific">Soboliphyme baturini</name>
    <dbReference type="NCBI Taxonomy" id="241478"/>
    <lineage>
        <taxon>Eukaryota</taxon>
        <taxon>Metazoa</taxon>
        <taxon>Ecdysozoa</taxon>
        <taxon>Nematoda</taxon>
        <taxon>Enoplea</taxon>
        <taxon>Dorylaimia</taxon>
        <taxon>Dioctophymatida</taxon>
        <taxon>Dioctophymatoidea</taxon>
        <taxon>Soboliphymatidae</taxon>
        <taxon>Soboliphyme</taxon>
    </lineage>
</organism>
<evidence type="ECO:0000256" key="6">
    <source>
        <dbReference type="ARBA" id="ARBA00023175"/>
    </source>
</evidence>
<keyword evidence="7" id="KW-0963">Cytoplasm</keyword>
<dbReference type="InterPro" id="IPR027417">
    <property type="entry name" value="P-loop_NTPase"/>
</dbReference>
<dbReference type="AlphaFoldDB" id="A0A183J2N8"/>
<dbReference type="GO" id="GO:0005524">
    <property type="term" value="F:ATP binding"/>
    <property type="evidence" value="ECO:0007669"/>
    <property type="project" value="UniProtKB-KW"/>
</dbReference>
<reference evidence="13" key="1">
    <citation type="submission" date="2016-06" db="UniProtKB">
        <authorList>
            <consortium name="WormBaseParasite"/>
        </authorList>
    </citation>
    <scope>IDENTIFICATION</scope>
</reference>
<dbReference type="InterPro" id="IPR036961">
    <property type="entry name" value="Kinesin_motor_dom_sf"/>
</dbReference>
<dbReference type="WBParaSite" id="SBAD_0001049901-mRNA-1">
    <property type="protein sequence ID" value="SBAD_0001049901-mRNA-1"/>
    <property type="gene ID" value="SBAD_0001049901"/>
</dbReference>
<keyword evidence="5" id="KW-0175">Coiled coil</keyword>
<evidence type="ECO:0000256" key="2">
    <source>
        <dbReference type="ARBA" id="ARBA00022701"/>
    </source>
</evidence>
<dbReference type="Proteomes" id="UP000270296">
    <property type="component" value="Unassembled WGS sequence"/>
</dbReference>
<evidence type="ECO:0000313" key="12">
    <source>
        <dbReference type="Proteomes" id="UP000270296"/>
    </source>
</evidence>
<evidence type="ECO:0000256" key="8">
    <source>
        <dbReference type="PROSITE-ProRule" id="PRU00283"/>
    </source>
</evidence>
<keyword evidence="6" id="KW-0505">Motor protein</keyword>
<comment type="subcellular location">
    <subcellularLocation>
        <location evidence="1">Cytoplasm</location>
        <location evidence="1">Cytoskeleton</location>
    </subcellularLocation>
</comment>
<evidence type="ECO:0000313" key="11">
    <source>
        <dbReference type="EMBL" id="VDP29274.1"/>
    </source>
</evidence>
<dbReference type="InterPro" id="IPR001752">
    <property type="entry name" value="Kinesin_motor_dom"/>
</dbReference>
<dbReference type="PROSITE" id="PS50067">
    <property type="entry name" value="KINESIN_MOTOR_2"/>
    <property type="match status" value="1"/>
</dbReference>
<dbReference type="EMBL" id="UZAM01013663">
    <property type="protein sequence ID" value="VDP29274.1"/>
    <property type="molecule type" value="Genomic_DNA"/>
</dbReference>
<accession>A0A183J2N8</accession>
<dbReference type="Gene3D" id="3.40.850.10">
    <property type="entry name" value="Kinesin motor domain"/>
    <property type="match status" value="1"/>
</dbReference>
<keyword evidence="7" id="KW-0206">Cytoskeleton</keyword>
<protein>
    <submittedName>
        <fullName evidence="13">Kinesin motor domain-containing protein</fullName>
    </submittedName>
</protein>
<dbReference type="PANTHER" id="PTHR47968:SF13">
    <property type="entry name" value="KINESIN-LIKE PROTEIN KIF19 ISOFORM X1"/>
    <property type="match status" value="1"/>
</dbReference>
<dbReference type="InterPro" id="IPR027640">
    <property type="entry name" value="Kinesin-like_fam"/>
</dbReference>
<evidence type="ECO:0000256" key="5">
    <source>
        <dbReference type="ARBA" id="ARBA00023054"/>
    </source>
</evidence>
<keyword evidence="4" id="KW-0067">ATP-binding</keyword>
<dbReference type="GO" id="GO:0008017">
    <property type="term" value="F:microtubule binding"/>
    <property type="evidence" value="ECO:0007669"/>
    <property type="project" value="InterPro"/>
</dbReference>
<feature type="compositionally biased region" description="Basic and acidic residues" evidence="9">
    <location>
        <begin position="133"/>
        <end position="143"/>
    </location>
</feature>
<comment type="similarity">
    <text evidence="8">Belongs to the TRAFAC class myosin-kinesin ATPase superfamily. Kinesin family.</text>
</comment>
<feature type="region of interest" description="Disordered" evidence="9">
    <location>
        <begin position="98"/>
        <end position="143"/>
    </location>
</feature>
<dbReference type="GO" id="GO:0007018">
    <property type="term" value="P:microtubule-based movement"/>
    <property type="evidence" value="ECO:0007669"/>
    <property type="project" value="InterPro"/>
</dbReference>
<gene>
    <name evidence="11" type="ORF">SBAD_LOCUS10136</name>
</gene>
<name>A0A183J2N8_9BILA</name>